<evidence type="ECO:0000256" key="1">
    <source>
        <dbReference type="ARBA" id="ARBA00009601"/>
    </source>
</evidence>
<dbReference type="EC" id="2.7.1.134" evidence="9"/>
<evidence type="ECO:0000259" key="12">
    <source>
        <dbReference type="PROSITE" id="PS50975"/>
    </source>
</evidence>
<dbReference type="AlphaFoldDB" id="A0AAF0WNY8"/>
<dbReference type="InterPro" id="IPR041429">
    <property type="entry name" value="ITPK1_N"/>
</dbReference>
<evidence type="ECO:0000256" key="4">
    <source>
        <dbReference type="ARBA" id="ARBA00022723"/>
    </source>
</evidence>
<organism evidence="13 14">
    <name type="scientific">Daucus carota subsp. sativus</name>
    <name type="common">Carrot</name>
    <dbReference type="NCBI Taxonomy" id="79200"/>
    <lineage>
        <taxon>Eukaryota</taxon>
        <taxon>Viridiplantae</taxon>
        <taxon>Streptophyta</taxon>
        <taxon>Embryophyta</taxon>
        <taxon>Tracheophyta</taxon>
        <taxon>Spermatophyta</taxon>
        <taxon>Magnoliopsida</taxon>
        <taxon>eudicotyledons</taxon>
        <taxon>Gunneridae</taxon>
        <taxon>Pentapetalae</taxon>
        <taxon>asterids</taxon>
        <taxon>campanulids</taxon>
        <taxon>Apiales</taxon>
        <taxon>Apiaceae</taxon>
        <taxon>Apioideae</taxon>
        <taxon>Scandiceae</taxon>
        <taxon>Daucinae</taxon>
        <taxon>Daucus</taxon>
        <taxon>Daucus sect. Daucus</taxon>
    </lineage>
</organism>
<evidence type="ECO:0000256" key="9">
    <source>
        <dbReference type="PIRNR" id="PIRNR038186"/>
    </source>
</evidence>
<reference evidence="13" key="2">
    <citation type="submission" date="2022-03" db="EMBL/GenBank/DDBJ databases">
        <title>Draft title - Genomic analysis of global carrot germplasm unveils the trajectory of domestication and the origin of high carotenoid orange carrot.</title>
        <authorList>
            <person name="Iorizzo M."/>
            <person name="Ellison S."/>
            <person name="Senalik D."/>
            <person name="Macko-Podgorni A."/>
            <person name="Grzebelus D."/>
            <person name="Bostan H."/>
            <person name="Rolling W."/>
            <person name="Curaba J."/>
            <person name="Simon P."/>
        </authorList>
    </citation>
    <scope>NUCLEOTIDE SEQUENCE</scope>
    <source>
        <tissue evidence="13">Leaf</tissue>
    </source>
</reference>
<dbReference type="SUPFAM" id="SSF56059">
    <property type="entry name" value="Glutathione synthetase ATP-binding domain-like"/>
    <property type="match status" value="1"/>
</dbReference>
<dbReference type="PIRSF" id="PIRSF038186">
    <property type="entry name" value="ITPK"/>
    <property type="match status" value="1"/>
</dbReference>
<evidence type="ECO:0000256" key="5">
    <source>
        <dbReference type="ARBA" id="ARBA00022741"/>
    </source>
</evidence>
<dbReference type="GO" id="GO:0052726">
    <property type="term" value="F:inositol-1,3,4-trisphosphate 5-kinase activity"/>
    <property type="evidence" value="ECO:0007669"/>
    <property type="project" value="InterPro"/>
</dbReference>
<dbReference type="PANTHER" id="PTHR14217">
    <property type="entry name" value="INOSITOL-TETRAKISPHOSPHATE 1-KINASE"/>
    <property type="match status" value="1"/>
</dbReference>
<dbReference type="Pfam" id="PF17927">
    <property type="entry name" value="Ins134_P3_kin_N"/>
    <property type="match status" value="1"/>
</dbReference>
<evidence type="ECO:0000256" key="3">
    <source>
        <dbReference type="ARBA" id="ARBA00022679"/>
    </source>
</evidence>
<feature type="binding site" evidence="11">
    <location>
        <position position="266"/>
    </location>
    <ligand>
        <name>Mg(2+)</name>
        <dbReference type="ChEBI" id="CHEBI:18420"/>
        <label>1</label>
    </ligand>
</feature>
<dbReference type="GO" id="GO:0005524">
    <property type="term" value="F:ATP binding"/>
    <property type="evidence" value="ECO:0007669"/>
    <property type="project" value="UniProtKB-UniRule"/>
</dbReference>
<feature type="binding site" evidence="11">
    <location>
        <position position="281"/>
    </location>
    <ligand>
        <name>Mg(2+)</name>
        <dbReference type="ChEBI" id="CHEBI:18420"/>
        <label>1</label>
    </ligand>
</feature>
<feature type="binding site" evidence="10">
    <location>
        <position position="206"/>
    </location>
    <ligand>
        <name>ATP</name>
        <dbReference type="ChEBI" id="CHEBI:30616"/>
    </ligand>
</feature>
<feature type="binding site" evidence="10">
    <location>
        <position position="191"/>
    </location>
    <ligand>
        <name>1D-myo-inositol 1,3,4-trisphosphate</name>
        <dbReference type="ChEBI" id="CHEBI:58414"/>
    </ligand>
</feature>
<dbReference type="GO" id="GO:0000287">
    <property type="term" value="F:magnesium ion binding"/>
    <property type="evidence" value="ECO:0007669"/>
    <property type="project" value="InterPro"/>
</dbReference>
<keyword evidence="5 9" id="KW-0547">Nucleotide-binding</keyword>
<dbReference type="InterPro" id="IPR040464">
    <property type="entry name" value="InsP(3)kin_ATP-grasp"/>
</dbReference>
<dbReference type="EMBL" id="CP093345">
    <property type="protein sequence ID" value="WOG92694.1"/>
    <property type="molecule type" value="Genomic_DNA"/>
</dbReference>
<evidence type="ECO:0000256" key="11">
    <source>
        <dbReference type="PIRSR" id="PIRSR038186-2"/>
    </source>
</evidence>
<feature type="domain" description="ATP-grasp" evidence="12">
    <location>
        <begin position="110"/>
        <end position="310"/>
    </location>
</feature>
<evidence type="ECO:0000313" key="14">
    <source>
        <dbReference type="Proteomes" id="UP000077755"/>
    </source>
</evidence>
<keyword evidence="6 9" id="KW-0418">Kinase</keyword>
<evidence type="ECO:0000256" key="6">
    <source>
        <dbReference type="ARBA" id="ARBA00022777"/>
    </source>
</evidence>
<dbReference type="PANTHER" id="PTHR14217:SF20">
    <property type="entry name" value="INOSITOL-TETRAKISPHOSPHATE 1-KINASE"/>
    <property type="match status" value="1"/>
</dbReference>
<dbReference type="Pfam" id="PF05770">
    <property type="entry name" value="Ins134_P3_kin"/>
    <property type="match status" value="1"/>
</dbReference>
<dbReference type="InterPro" id="IPR008656">
    <property type="entry name" value="Inositol_tetrakis-P_1-kinase"/>
</dbReference>
<feature type="binding site" evidence="11">
    <location>
        <position position="281"/>
    </location>
    <ligand>
        <name>Mg(2+)</name>
        <dbReference type="ChEBI" id="CHEBI:18420"/>
        <label>2</label>
    </ligand>
</feature>
<reference evidence="13" key="1">
    <citation type="journal article" date="2016" name="Nat. Genet.">
        <title>A high-quality carrot genome assembly provides new insights into carotenoid accumulation and asterid genome evolution.</title>
        <authorList>
            <person name="Iorizzo M."/>
            <person name="Ellison S."/>
            <person name="Senalik D."/>
            <person name="Zeng P."/>
            <person name="Satapoomin P."/>
            <person name="Huang J."/>
            <person name="Bowman M."/>
            <person name="Iovene M."/>
            <person name="Sanseverino W."/>
            <person name="Cavagnaro P."/>
            <person name="Yildiz M."/>
            <person name="Macko-Podgorni A."/>
            <person name="Moranska E."/>
            <person name="Grzebelus E."/>
            <person name="Grzebelus D."/>
            <person name="Ashrafi H."/>
            <person name="Zheng Z."/>
            <person name="Cheng S."/>
            <person name="Spooner D."/>
            <person name="Van Deynze A."/>
            <person name="Simon P."/>
        </authorList>
    </citation>
    <scope>NUCLEOTIDE SEQUENCE</scope>
    <source>
        <tissue evidence="13">Leaf</tissue>
    </source>
</reference>
<feature type="binding site" evidence="10">
    <location>
        <begin position="180"/>
        <end position="191"/>
    </location>
    <ligand>
        <name>ATP</name>
        <dbReference type="ChEBI" id="CHEBI:30616"/>
    </ligand>
</feature>
<evidence type="ECO:0000313" key="13">
    <source>
        <dbReference type="EMBL" id="WOG92694.1"/>
    </source>
</evidence>
<feature type="binding site" evidence="10">
    <location>
        <position position="63"/>
    </location>
    <ligand>
        <name>1D-myo-inositol 1,3,4-trisphosphate</name>
        <dbReference type="ChEBI" id="CHEBI:58414"/>
    </ligand>
</feature>
<keyword evidence="4 9" id="KW-0479">Metal-binding</keyword>
<dbReference type="Proteomes" id="UP000077755">
    <property type="component" value="Chromosome 3"/>
</dbReference>
<comment type="catalytic activity">
    <reaction evidence="9">
        <text>1D-myo-inositol 3,4,5,6-tetrakisphosphate + ATP = 1D-myo-inositol 1,3,4,5,6-pentakisphosphate + ADP + H(+)</text>
        <dbReference type="Rhea" id="RHEA:12452"/>
        <dbReference type="ChEBI" id="CHEBI:15378"/>
        <dbReference type="ChEBI" id="CHEBI:30616"/>
        <dbReference type="ChEBI" id="CHEBI:57539"/>
        <dbReference type="ChEBI" id="CHEBI:57733"/>
        <dbReference type="ChEBI" id="CHEBI:456216"/>
        <dbReference type="EC" id="2.7.1.134"/>
    </reaction>
</comment>
<dbReference type="InterPro" id="IPR011761">
    <property type="entry name" value="ATP-grasp"/>
</dbReference>
<keyword evidence="3 9" id="KW-0808">Transferase</keyword>
<feature type="binding site" evidence="10">
    <location>
        <position position="98"/>
    </location>
    <ligand>
        <name>ATP</name>
        <dbReference type="ChEBI" id="CHEBI:30616"/>
    </ligand>
</feature>
<sequence>MSERTMSDGKKIRIGYALRPRTSECLIKQSLLDHANNQGIQLVPIHATQPLIQQGPFDAIIHKLYDEEWNRMLTTFSAENPDVVIVDSPSAVEKLHNRVSMLEAVGRMNNRANTTTPVTIPEQVVVHDSILLSDLSVFQALKFPVIAKPLLANASSNSHQMSLVFNNNGLKELEAPVILQQFVNHGGVIFKVYVAGKHVKCVLRNSLPDISQEKLNNSTGNVMPFSQISNLCPNLSGEVEMPAKGLVEQVGQGLRQALNLNLFNFDLIRDSAHKDRYFVIDINYFPGYEKLPSYEALLTDFFKDLITNIHHAPFKGSSEPALFADAAEPAVLCQP</sequence>
<feature type="binding site" evidence="11">
    <location>
        <position position="283"/>
    </location>
    <ligand>
        <name>Mg(2+)</name>
        <dbReference type="ChEBI" id="CHEBI:18420"/>
        <label>2</label>
    </ligand>
</feature>
<feature type="binding site" evidence="10">
    <location>
        <position position="159"/>
    </location>
    <ligand>
        <name>1D-myo-inositol 1,3,4-trisphosphate</name>
        <dbReference type="ChEBI" id="CHEBI:58414"/>
    </ligand>
</feature>
<comment type="similarity">
    <text evidence="1 9">Belongs to the ITPK1 family.</text>
</comment>
<dbReference type="GO" id="GO:0047325">
    <property type="term" value="F:inositol-3,4,5,6-tetrakisphosphate 1-kinase activity"/>
    <property type="evidence" value="ECO:0007669"/>
    <property type="project" value="UniProtKB-EC"/>
</dbReference>
<dbReference type="Gene3D" id="3.30.470.20">
    <property type="entry name" value="ATP-grasp fold, B domain"/>
    <property type="match status" value="1"/>
</dbReference>
<gene>
    <name evidence="13" type="ORF">DCAR_0311969</name>
</gene>
<evidence type="ECO:0000256" key="10">
    <source>
        <dbReference type="PIRSR" id="PIRSR038186-1"/>
    </source>
</evidence>
<comment type="cofactor">
    <cofactor evidence="9 11">
        <name>Mg(2+)</name>
        <dbReference type="ChEBI" id="CHEBI:18420"/>
    </cofactor>
    <text evidence="9 11">Binds 2 magnesium ions per subunit.</text>
</comment>
<dbReference type="PROSITE" id="PS50975">
    <property type="entry name" value="ATP_GRASP"/>
    <property type="match status" value="1"/>
</dbReference>
<evidence type="ECO:0000256" key="8">
    <source>
        <dbReference type="ARBA" id="ARBA00022842"/>
    </source>
</evidence>
<dbReference type="GO" id="GO:0005737">
    <property type="term" value="C:cytoplasm"/>
    <property type="evidence" value="ECO:0007669"/>
    <property type="project" value="TreeGrafter"/>
</dbReference>
<dbReference type="GO" id="GO:0052725">
    <property type="term" value="F:inositol-1,3,4-trisphosphate 6-kinase activity"/>
    <property type="evidence" value="ECO:0007669"/>
    <property type="project" value="InterPro"/>
</dbReference>
<keyword evidence="14" id="KW-1185">Reference proteome</keyword>
<keyword evidence="7 9" id="KW-0067">ATP-binding</keyword>
<accession>A0AAF0WNY8</accession>
<comment type="subunit">
    <text evidence="2 9">Monomer.</text>
</comment>
<dbReference type="KEGG" id="dcr:108213312"/>
<feature type="binding site" evidence="10">
    <location>
        <position position="148"/>
    </location>
    <ligand>
        <name>ATP</name>
        <dbReference type="ChEBI" id="CHEBI:30616"/>
    </ligand>
</feature>
<comment type="function">
    <text evidence="9">Kinase that can phosphorylate various inositol polyphosphate such as Ins(3,4,5,6)P4 or Ins(1,3,4)P3.</text>
</comment>
<proteinExistence type="inferred from homology"/>
<dbReference type="GO" id="GO:0032957">
    <property type="term" value="P:inositol trisphosphate metabolic process"/>
    <property type="evidence" value="ECO:0007669"/>
    <property type="project" value="InterPro"/>
</dbReference>
<feature type="binding site" evidence="10">
    <location>
        <position position="287"/>
    </location>
    <ligand>
        <name>1D-myo-inositol 1,3,4-trisphosphate</name>
        <dbReference type="ChEBI" id="CHEBI:58414"/>
    </ligand>
</feature>
<keyword evidence="8 9" id="KW-0460">Magnesium</keyword>
<evidence type="ECO:0000256" key="2">
    <source>
        <dbReference type="ARBA" id="ARBA00011245"/>
    </source>
</evidence>
<evidence type="ECO:0000256" key="7">
    <source>
        <dbReference type="ARBA" id="ARBA00022840"/>
    </source>
</evidence>
<feature type="binding site" evidence="10">
    <location>
        <position position="283"/>
    </location>
    <ligand>
        <name>1D-myo-inositol 1,3,4-trisphosphate</name>
        <dbReference type="ChEBI" id="CHEBI:58414"/>
    </ligand>
</feature>
<protein>
    <recommendedName>
        <fullName evidence="9">Inositol-tetrakisphosphate 1-kinase</fullName>
        <ecNumber evidence="9">2.7.1.134</ecNumber>
    </recommendedName>
</protein>
<name>A0AAF0WNY8_DAUCS</name>